<dbReference type="InterPro" id="IPR016195">
    <property type="entry name" value="Pol/histidinol_Pase-like"/>
</dbReference>
<gene>
    <name evidence="2" type="ORF">DWB68_06615</name>
</gene>
<feature type="domain" description="Polymerase/histidinol phosphatase N-terminal" evidence="1">
    <location>
        <begin position="3"/>
        <end position="68"/>
    </location>
</feature>
<dbReference type="RefSeq" id="WP_119424353.1">
    <property type="nucleotide sequence ID" value="NZ_QQXK01000010.1"/>
</dbReference>
<reference evidence="2 3" key="1">
    <citation type="submission" date="2018-07" db="EMBL/GenBank/DDBJ databases">
        <title>Arthrobacter sp. nov., isolated from raw cow's milk with high bacterial count.</title>
        <authorList>
            <person name="Hahne J."/>
            <person name="Isele D."/>
            <person name="Lipski A."/>
        </authorList>
    </citation>
    <scope>NUCLEOTIDE SEQUENCE [LARGE SCALE GENOMIC DNA]</scope>
    <source>
        <strain evidence="2 3">JZ R-35</strain>
    </source>
</reference>
<proteinExistence type="predicted"/>
<dbReference type="PANTHER" id="PTHR42924">
    <property type="entry name" value="EXONUCLEASE"/>
    <property type="match status" value="1"/>
</dbReference>
<comment type="caution">
    <text evidence="2">The sequence shown here is derived from an EMBL/GenBank/DDBJ whole genome shotgun (WGS) entry which is preliminary data.</text>
</comment>
<dbReference type="SUPFAM" id="SSF89550">
    <property type="entry name" value="PHP domain-like"/>
    <property type="match status" value="1"/>
</dbReference>
<dbReference type="InterPro" id="IPR004013">
    <property type="entry name" value="PHP_dom"/>
</dbReference>
<dbReference type="GO" id="GO:0004534">
    <property type="term" value="F:5'-3' RNA exonuclease activity"/>
    <property type="evidence" value="ECO:0007669"/>
    <property type="project" value="TreeGrafter"/>
</dbReference>
<dbReference type="Gene3D" id="1.10.150.650">
    <property type="match status" value="1"/>
</dbReference>
<dbReference type="PANTHER" id="PTHR42924:SF3">
    <property type="entry name" value="POLYMERASE_HISTIDINOL PHOSPHATASE N-TERMINAL DOMAIN-CONTAINING PROTEIN"/>
    <property type="match status" value="1"/>
</dbReference>
<sequence>MRIDLHTHSWVSDGTQAPAELVADAAAAGLDVVALTDHDQSAGWDEAREAAALHGVGWLGGIEVTCRVPTSGISVHMLAYGVSRADVELAAALAGLRDSRDHRAQAMVDRLAEDFPIDWESVQAQTQDGSTIGRPHIADALVAAGVVKDRTEAFAHILSPRGPYYVGQPALDPVDAVRLIHGAGGAAVMAHPVAGARGRVIGKADMLAVVEAGLDGVEVYHRDNSEEGRGQLLSLAAERGLIVTGSSDYHGAGKPNRLGENTTEPLALLRLLERTDAPEYVGFEASDLS</sequence>
<dbReference type="InterPro" id="IPR052018">
    <property type="entry name" value="PHP_domain"/>
</dbReference>
<dbReference type="GO" id="GO:0035312">
    <property type="term" value="F:5'-3' DNA exonuclease activity"/>
    <property type="evidence" value="ECO:0007669"/>
    <property type="project" value="TreeGrafter"/>
</dbReference>
<dbReference type="SMART" id="SM00481">
    <property type="entry name" value="POLIIIAc"/>
    <property type="match status" value="1"/>
</dbReference>
<dbReference type="Proteomes" id="UP000265419">
    <property type="component" value="Unassembled WGS sequence"/>
</dbReference>
<evidence type="ECO:0000313" key="3">
    <source>
        <dbReference type="Proteomes" id="UP000265419"/>
    </source>
</evidence>
<dbReference type="EMBL" id="QQXK01000010">
    <property type="protein sequence ID" value="RII42610.1"/>
    <property type="molecule type" value="Genomic_DNA"/>
</dbReference>
<dbReference type="InterPro" id="IPR003141">
    <property type="entry name" value="Pol/His_phosphatase_N"/>
</dbReference>
<dbReference type="Pfam" id="PF02811">
    <property type="entry name" value="PHP"/>
    <property type="match status" value="1"/>
</dbReference>
<keyword evidence="3" id="KW-1185">Reference proteome</keyword>
<accession>A0A399JC29</accession>
<name>A0A399JC29_9MICC</name>
<dbReference type="Gene3D" id="3.20.20.140">
    <property type="entry name" value="Metal-dependent hydrolases"/>
    <property type="match status" value="1"/>
</dbReference>
<evidence type="ECO:0000259" key="1">
    <source>
        <dbReference type="SMART" id="SM00481"/>
    </source>
</evidence>
<dbReference type="CDD" id="cd07438">
    <property type="entry name" value="PHP_HisPPase_AMP"/>
    <property type="match status" value="1"/>
</dbReference>
<organism evidence="2 3">
    <name type="scientific">Galactobacter valiniphilus</name>
    <dbReference type="NCBI Taxonomy" id="2676122"/>
    <lineage>
        <taxon>Bacteria</taxon>
        <taxon>Bacillati</taxon>
        <taxon>Actinomycetota</taxon>
        <taxon>Actinomycetes</taxon>
        <taxon>Micrococcales</taxon>
        <taxon>Micrococcaceae</taxon>
        <taxon>Galactobacter</taxon>
    </lineage>
</organism>
<protein>
    <submittedName>
        <fullName evidence="2">PHP domain-containing protein</fullName>
    </submittedName>
</protein>
<dbReference type="AlphaFoldDB" id="A0A399JC29"/>
<evidence type="ECO:0000313" key="2">
    <source>
        <dbReference type="EMBL" id="RII42610.1"/>
    </source>
</evidence>